<protein>
    <submittedName>
        <fullName evidence="2">Uncharacterized protein</fullName>
    </submittedName>
</protein>
<evidence type="ECO:0000313" key="2">
    <source>
        <dbReference type="EMBL" id="KAH3779346.1"/>
    </source>
</evidence>
<organism evidence="2 3">
    <name type="scientific">Dreissena polymorpha</name>
    <name type="common">Zebra mussel</name>
    <name type="synonym">Mytilus polymorpha</name>
    <dbReference type="NCBI Taxonomy" id="45954"/>
    <lineage>
        <taxon>Eukaryota</taxon>
        <taxon>Metazoa</taxon>
        <taxon>Spiralia</taxon>
        <taxon>Lophotrochozoa</taxon>
        <taxon>Mollusca</taxon>
        <taxon>Bivalvia</taxon>
        <taxon>Autobranchia</taxon>
        <taxon>Heteroconchia</taxon>
        <taxon>Euheterodonta</taxon>
        <taxon>Imparidentia</taxon>
        <taxon>Neoheterodontei</taxon>
        <taxon>Myida</taxon>
        <taxon>Dreissenoidea</taxon>
        <taxon>Dreissenidae</taxon>
        <taxon>Dreissena</taxon>
    </lineage>
</organism>
<name>A0A9D4IKT7_DREPO</name>
<feature type="signal peptide" evidence="1">
    <location>
        <begin position="1"/>
        <end position="21"/>
    </location>
</feature>
<reference evidence="2" key="1">
    <citation type="journal article" date="2019" name="bioRxiv">
        <title>The Genome of the Zebra Mussel, Dreissena polymorpha: A Resource for Invasive Species Research.</title>
        <authorList>
            <person name="McCartney M.A."/>
            <person name="Auch B."/>
            <person name="Kono T."/>
            <person name="Mallez S."/>
            <person name="Zhang Y."/>
            <person name="Obille A."/>
            <person name="Becker A."/>
            <person name="Abrahante J.E."/>
            <person name="Garbe J."/>
            <person name="Badalamenti J.P."/>
            <person name="Herman A."/>
            <person name="Mangelson H."/>
            <person name="Liachko I."/>
            <person name="Sullivan S."/>
            <person name="Sone E.D."/>
            <person name="Koren S."/>
            <person name="Silverstein K.A.T."/>
            <person name="Beckman K.B."/>
            <person name="Gohl D.M."/>
        </authorList>
    </citation>
    <scope>NUCLEOTIDE SEQUENCE</scope>
    <source>
        <strain evidence="2">Duluth1</strain>
        <tissue evidence="2">Whole animal</tissue>
    </source>
</reference>
<dbReference type="EMBL" id="JAIWYP010000008">
    <property type="protein sequence ID" value="KAH3779346.1"/>
    <property type="molecule type" value="Genomic_DNA"/>
</dbReference>
<accession>A0A9D4IKT7</accession>
<evidence type="ECO:0000313" key="3">
    <source>
        <dbReference type="Proteomes" id="UP000828390"/>
    </source>
</evidence>
<proteinExistence type="predicted"/>
<keyword evidence="3" id="KW-1185">Reference proteome</keyword>
<sequence>MNAMVNLIALVFVATVLVTEAKLGKEEDTTNFCNRNTVVCHECPEVEFGRMQQLRHLVSENSDYYYDQDSQGSVDDYYIDSY</sequence>
<feature type="chain" id="PRO_5039018848" evidence="1">
    <location>
        <begin position="22"/>
        <end position="82"/>
    </location>
</feature>
<gene>
    <name evidence="2" type="ORF">DPMN_157148</name>
</gene>
<evidence type="ECO:0000256" key="1">
    <source>
        <dbReference type="SAM" id="SignalP"/>
    </source>
</evidence>
<reference evidence="2" key="2">
    <citation type="submission" date="2020-11" db="EMBL/GenBank/DDBJ databases">
        <authorList>
            <person name="McCartney M.A."/>
            <person name="Auch B."/>
            <person name="Kono T."/>
            <person name="Mallez S."/>
            <person name="Becker A."/>
            <person name="Gohl D.M."/>
            <person name="Silverstein K.A.T."/>
            <person name="Koren S."/>
            <person name="Bechman K.B."/>
            <person name="Herman A."/>
            <person name="Abrahante J.E."/>
            <person name="Garbe J."/>
        </authorList>
    </citation>
    <scope>NUCLEOTIDE SEQUENCE</scope>
    <source>
        <strain evidence="2">Duluth1</strain>
        <tissue evidence="2">Whole animal</tissue>
    </source>
</reference>
<dbReference type="AlphaFoldDB" id="A0A9D4IKT7"/>
<keyword evidence="1" id="KW-0732">Signal</keyword>
<comment type="caution">
    <text evidence="2">The sequence shown here is derived from an EMBL/GenBank/DDBJ whole genome shotgun (WGS) entry which is preliminary data.</text>
</comment>
<dbReference type="Proteomes" id="UP000828390">
    <property type="component" value="Unassembled WGS sequence"/>
</dbReference>